<evidence type="ECO:0000313" key="3">
    <source>
        <dbReference type="Proteomes" id="UP001313282"/>
    </source>
</evidence>
<keyword evidence="3" id="KW-1185">Reference proteome</keyword>
<gene>
    <name evidence="2" type="ORF">TWF718_002646</name>
</gene>
<dbReference type="AlphaFoldDB" id="A0AAN8NMK5"/>
<dbReference type="EMBL" id="JAVHNR010000010">
    <property type="protein sequence ID" value="KAK6332112.1"/>
    <property type="molecule type" value="Genomic_DNA"/>
</dbReference>
<evidence type="ECO:0000313" key="2">
    <source>
        <dbReference type="EMBL" id="KAK6332112.1"/>
    </source>
</evidence>
<evidence type="ECO:0000256" key="1">
    <source>
        <dbReference type="SAM" id="MobiDB-lite"/>
    </source>
</evidence>
<feature type="compositionally biased region" description="Acidic residues" evidence="1">
    <location>
        <begin position="22"/>
        <end position="35"/>
    </location>
</feature>
<accession>A0AAN8NMK5</accession>
<feature type="region of interest" description="Disordered" evidence="1">
    <location>
        <begin position="15"/>
        <end position="48"/>
    </location>
</feature>
<proteinExistence type="predicted"/>
<feature type="compositionally biased region" description="Basic and acidic residues" evidence="1">
    <location>
        <begin position="36"/>
        <end position="48"/>
    </location>
</feature>
<name>A0AAN8NMK5_9PEZI</name>
<organism evidence="2 3">
    <name type="scientific">Orbilia javanica</name>
    <dbReference type="NCBI Taxonomy" id="47235"/>
    <lineage>
        <taxon>Eukaryota</taxon>
        <taxon>Fungi</taxon>
        <taxon>Dikarya</taxon>
        <taxon>Ascomycota</taxon>
        <taxon>Pezizomycotina</taxon>
        <taxon>Orbiliomycetes</taxon>
        <taxon>Orbiliales</taxon>
        <taxon>Orbiliaceae</taxon>
        <taxon>Orbilia</taxon>
    </lineage>
</organism>
<comment type="caution">
    <text evidence="2">The sequence shown here is derived from an EMBL/GenBank/DDBJ whole genome shotgun (WGS) entry which is preliminary data.</text>
</comment>
<protein>
    <submittedName>
        <fullName evidence="2">Uncharacterized protein</fullName>
    </submittedName>
</protein>
<dbReference type="Proteomes" id="UP001313282">
    <property type="component" value="Unassembled WGS sequence"/>
</dbReference>
<reference evidence="2 3" key="1">
    <citation type="submission" date="2019-10" db="EMBL/GenBank/DDBJ databases">
        <authorList>
            <person name="Palmer J.M."/>
        </authorList>
    </citation>
    <scope>NUCLEOTIDE SEQUENCE [LARGE SCALE GENOMIC DNA]</scope>
    <source>
        <strain evidence="2 3">TWF718</strain>
    </source>
</reference>
<sequence length="123" mass="13970">MHDIRYPHLLATYVAADKQNTGEEEEEEEEEEEGEEERRGKEVKEPRGEQQDVIIAQSCVKPVLTVLLFMQGMKTLNLRPALMSESVQLRSHTLAAKAARLRNCRGMKITPSHGLEHTYLVLG</sequence>